<feature type="transmembrane region" description="Helical" evidence="7">
    <location>
        <begin position="283"/>
        <end position="302"/>
    </location>
</feature>
<dbReference type="CDD" id="cd07326">
    <property type="entry name" value="M56_BlaR1_MecR1_like"/>
    <property type="match status" value="1"/>
</dbReference>
<sequence>MTDTALKLGGYALLVGVAAPWALVRARWAHRAPAAALLAWQTLIVSFVVAVALAVPRPAAARAHLPEGLVALLGACGFLPAGRAPAAAPTPAETLLLAVPALVVLVPLAVFARTAWRARRHRADHARLLDLIGTESERYGATVVDHAVPAVYCLPGRARRIVVTRGALECLTEAGLRAVLAHERSHLRGRHHLLLAATAAFARVLPRLPLARHAREQTALLVEMAADDRALREHSREELATAMYEMAAGRAPRAALGAAGPDGSGALIRMCRMLTPGARPHRALWPAVLTGAAGAPLLPVLLACHTF</sequence>
<keyword evidence="10" id="KW-1185">Reference proteome</keyword>
<name>A0ABQ5NZ10_9ACTN</name>
<evidence type="ECO:0000313" key="10">
    <source>
        <dbReference type="Proteomes" id="UP001291653"/>
    </source>
</evidence>
<feature type="transmembrane region" description="Helical" evidence="7">
    <location>
        <begin position="94"/>
        <end position="112"/>
    </location>
</feature>
<keyword evidence="4 6" id="KW-0862">Zinc</keyword>
<keyword evidence="7" id="KW-1133">Transmembrane helix</keyword>
<dbReference type="PANTHER" id="PTHR34978">
    <property type="entry name" value="POSSIBLE SENSOR-TRANSDUCER PROTEIN BLAR"/>
    <property type="match status" value="1"/>
</dbReference>
<feature type="domain" description="Peptidase M48" evidence="8">
    <location>
        <begin position="120"/>
        <end position="208"/>
    </location>
</feature>
<comment type="cofactor">
    <cofactor evidence="6">
        <name>Zn(2+)</name>
        <dbReference type="ChEBI" id="CHEBI:29105"/>
    </cofactor>
    <text evidence="6">Binds 1 zinc ion per subunit.</text>
</comment>
<feature type="transmembrane region" description="Helical" evidence="7">
    <location>
        <begin position="36"/>
        <end position="56"/>
    </location>
</feature>
<keyword evidence="3 6" id="KW-0378">Hydrolase</keyword>
<evidence type="ECO:0000256" key="3">
    <source>
        <dbReference type="ARBA" id="ARBA00022801"/>
    </source>
</evidence>
<comment type="similarity">
    <text evidence="6">Belongs to the peptidase M48 family.</text>
</comment>
<gene>
    <name evidence="9" type="ORF">SYYSPA8_13870</name>
</gene>
<dbReference type="Pfam" id="PF01435">
    <property type="entry name" value="Peptidase_M48"/>
    <property type="match status" value="1"/>
</dbReference>
<keyword evidence="1 6" id="KW-0645">Protease</keyword>
<keyword evidence="7" id="KW-0472">Membrane</keyword>
<evidence type="ECO:0000256" key="1">
    <source>
        <dbReference type="ARBA" id="ARBA00022670"/>
    </source>
</evidence>
<keyword evidence="5 6" id="KW-0482">Metalloprotease</keyword>
<accession>A0ABQ5NZ10</accession>
<evidence type="ECO:0000256" key="7">
    <source>
        <dbReference type="SAM" id="Phobius"/>
    </source>
</evidence>
<keyword evidence="2" id="KW-0479">Metal-binding</keyword>
<reference evidence="9 10" key="1">
    <citation type="submission" date="2022-10" db="EMBL/GenBank/DDBJ databases">
        <title>Draft genome sequence of Streptomyces sp. YSPA8.</title>
        <authorList>
            <person name="Moriuchi R."/>
            <person name="Dohra H."/>
            <person name="Yamamura H."/>
            <person name="Kodani S."/>
        </authorList>
    </citation>
    <scope>NUCLEOTIDE SEQUENCE [LARGE SCALE GENOMIC DNA]</scope>
    <source>
        <strain evidence="9 10">YSPA8</strain>
    </source>
</reference>
<dbReference type="Proteomes" id="UP001291653">
    <property type="component" value="Unassembled WGS sequence"/>
</dbReference>
<evidence type="ECO:0000256" key="4">
    <source>
        <dbReference type="ARBA" id="ARBA00022833"/>
    </source>
</evidence>
<evidence type="ECO:0000256" key="2">
    <source>
        <dbReference type="ARBA" id="ARBA00022723"/>
    </source>
</evidence>
<dbReference type="PANTHER" id="PTHR34978:SF3">
    <property type="entry name" value="SLR0241 PROTEIN"/>
    <property type="match status" value="1"/>
</dbReference>
<evidence type="ECO:0000313" key="9">
    <source>
        <dbReference type="EMBL" id="GLF95393.1"/>
    </source>
</evidence>
<evidence type="ECO:0000256" key="6">
    <source>
        <dbReference type="RuleBase" id="RU003983"/>
    </source>
</evidence>
<dbReference type="RefSeq" id="WP_323447460.1">
    <property type="nucleotide sequence ID" value="NZ_BSBI01000005.1"/>
</dbReference>
<dbReference type="Gene3D" id="3.30.2010.10">
    <property type="entry name" value="Metalloproteases ('zincins'), catalytic domain"/>
    <property type="match status" value="1"/>
</dbReference>
<evidence type="ECO:0000256" key="5">
    <source>
        <dbReference type="ARBA" id="ARBA00023049"/>
    </source>
</evidence>
<dbReference type="InterPro" id="IPR001915">
    <property type="entry name" value="Peptidase_M48"/>
</dbReference>
<dbReference type="EMBL" id="BSBI01000005">
    <property type="protein sequence ID" value="GLF95393.1"/>
    <property type="molecule type" value="Genomic_DNA"/>
</dbReference>
<keyword evidence="7" id="KW-0812">Transmembrane</keyword>
<protein>
    <submittedName>
        <fullName evidence="9">M56 family metallopeptidase</fullName>
    </submittedName>
</protein>
<comment type="caution">
    <text evidence="9">The sequence shown here is derived from an EMBL/GenBank/DDBJ whole genome shotgun (WGS) entry which is preliminary data.</text>
</comment>
<evidence type="ECO:0000259" key="8">
    <source>
        <dbReference type="Pfam" id="PF01435"/>
    </source>
</evidence>
<organism evidence="9 10">
    <name type="scientific">Streptomyces yaizuensis</name>
    <dbReference type="NCBI Taxonomy" id="2989713"/>
    <lineage>
        <taxon>Bacteria</taxon>
        <taxon>Bacillati</taxon>
        <taxon>Actinomycetota</taxon>
        <taxon>Actinomycetes</taxon>
        <taxon>Kitasatosporales</taxon>
        <taxon>Streptomycetaceae</taxon>
        <taxon>Streptomyces</taxon>
    </lineage>
</organism>
<proteinExistence type="inferred from homology"/>
<dbReference type="InterPro" id="IPR052173">
    <property type="entry name" value="Beta-lactam_resp_regulator"/>
</dbReference>
<feature type="transmembrane region" description="Helical" evidence="7">
    <location>
        <begin position="68"/>
        <end position="88"/>
    </location>
</feature>